<dbReference type="AlphaFoldDB" id="A0A131ZTN6"/>
<name>A0A131ZTN6_SARSC</name>
<evidence type="ECO:0000256" key="1">
    <source>
        <dbReference type="SAM" id="MobiDB-lite"/>
    </source>
</evidence>
<gene>
    <name evidence="2" type="ORF">QR98_0004700</name>
</gene>
<feature type="region of interest" description="Disordered" evidence="1">
    <location>
        <begin position="69"/>
        <end position="95"/>
    </location>
</feature>
<protein>
    <submittedName>
        <fullName evidence="2">Uncharacterized protein</fullName>
    </submittedName>
</protein>
<feature type="compositionally biased region" description="Acidic residues" evidence="1">
    <location>
        <begin position="73"/>
        <end position="95"/>
    </location>
</feature>
<comment type="caution">
    <text evidence="2">The sequence shown here is derived from an EMBL/GenBank/DDBJ whole genome shotgun (WGS) entry which is preliminary data.</text>
</comment>
<dbReference type="VEuPathDB" id="VectorBase:SSCA005460"/>
<sequence>MVKKLDSDDYEDDVWADRAMEYDDDVNSFAVPSSSNDWRQRWSDDEHVGENLLVMLVIQVMVFPMVPYKDGQEMNEDDGDAVEADDDVADDGAKD</sequence>
<dbReference type="EMBL" id="JXLN01000830">
    <property type="protein sequence ID" value="KPM01019.1"/>
    <property type="molecule type" value="Genomic_DNA"/>
</dbReference>
<evidence type="ECO:0000313" key="3">
    <source>
        <dbReference type="Proteomes" id="UP000616769"/>
    </source>
</evidence>
<dbReference type="Proteomes" id="UP000616769">
    <property type="component" value="Unassembled WGS sequence"/>
</dbReference>
<proteinExistence type="predicted"/>
<evidence type="ECO:0000313" key="2">
    <source>
        <dbReference type="EMBL" id="KPM01019.1"/>
    </source>
</evidence>
<reference evidence="2 3" key="1">
    <citation type="journal article" date="2015" name="Parasit. Vectors">
        <title>Draft genome of the scabies mite.</title>
        <authorList>
            <person name="Rider S.D.Jr."/>
            <person name="Morgan M.S."/>
            <person name="Arlian L.G."/>
        </authorList>
    </citation>
    <scope>NUCLEOTIDE SEQUENCE [LARGE SCALE GENOMIC DNA]</scope>
    <source>
        <strain evidence="2">Arlian Lab</strain>
    </source>
</reference>
<organism evidence="2 3">
    <name type="scientific">Sarcoptes scabiei</name>
    <name type="common">Itch mite</name>
    <name type="synonym">Acarus scabiei</name>
    <dbReference type="NCBI Taxonomy" id="52283"/>
    <lineage>
        <taxon>Eukaryota</taxon>
        <taxon>Metazoa</taxon>
        <taxon>Ecdysozoa</taxon>
        <taxon>Arthropoda</taxon>
        <taxon>Chelicerata</taxon>
        <taxon>Arachnida</taxon>
        <taxon>Acari</taxon>
        <taxon>Acariformes</taxon>
        <taxon>Sarcoptiformes</taxon>
        <taxon>Astigmata</taxon>
        <taxon>Psoroptidia</taxon>
        <taxon>Sarcoptoidea</taxon>
        <taxon>Sarcoptidae</taxon>
        <taxon>Sarcoptinae</taxon>
        <taxon>Sarcoptes</taxon>
    </lineage>
</organism>
<accession>A0A131ZTN6</accession>